<dbReference type="EMBL" id="CP062222">
    <property type="protein sequence ID" value="QTC93064.1"/>
    <property type="molecule type" value="Genomic_DNA"/>
</dbReference>
<evidence type="ECO:0000313" key="4">
    <source>
        <dbReference type="Proteomes" id="UP000663918"/>
    </source>
</evidence>
<organism evidence="3 4">
    <name type="scientific">Brevundimonas goettingensis</name>
    <dbReference type="NCBI Taxonomy" id="2774190"/>
    <lineage>
        <taxon>Bacteria</taxon>
        <taxon>Pseudomonadati</taxon>
        <taxon>Pseudomonadota</taxon>
        <taxon>Alphaproteobacteria</taxon>
        <taxon>Caulobacterales</taxon>
        <taxon>Caulobacteraceae</taxon>
        <taxon>Brevundimonas</taxon>
    </lineage>
</organism>
<protein>
    <recommendedName>
        <fullName evidence="5">Secreted protein</fullName>
    </recommendedName>
</protein>
<evidence type="ECO:0000256" key="1">
    <source>
        <dbReference type="SAM" id="MobiDB-lite"/>
    </source>
</evidence>
<keyword evidence="4" id="KW-1185">Reference proteome</keyword>
<proteinExistence type="predicted"/>
<dbReference type="RefSeq" id="WP_207932340.1">
    <property type="nucleotide sequence ID" value="NZ_CP062222.1"/>
</dbReference>
<gene>
    <name evidence="3" type="ORF">IFJ75_09585</name>
</gene>
<feature type="chain" id="PRO_5037538321" description="Secreted protein" evidence="2">
    <location>
        <begin position="32"/>
        <end position="201"/>
    </location>
</feature>
<evidence type="ECO:0008006" key="5">
    <source>
        <dbReference type="Google" id="ProtNLM"/>
    </source>
</evidence>
<name>A0A975C5Z7_9CAUL</name>
<dbReference type="KEGG" id="bgoe:IFJ75_09585"/>
<reference evidence="3" key="1">
    <citation type="submission" date="2020-09" db="EMBL/GenBank/DDBJ databases">
        <title>Brevundimonas sp. LVF2 isolated from a puddle in Goettingen, Germany.</title>
        <authorList>
            <person name="Friedrich I."/>
            <person name="Klassen A."/>
            <person name="Hannes N."/>
            <person name="Schneider D."/>
            <person name="Hertel R."/>
            <person name="Daniel R."/>
        </authorList>
    </citation>
    <scope>NUCLEOTIDE SEQUENCE</scope>
    <source>
        <strain evidence="3">LVF2</strain>
    </source>
</reference>
<feature type="signal peptide" evidence="2">
    <location>
        <begin position="1"/>
        <end position="31"/>
    </location>
</feature>
<evidence type="ECO:0000313" key="3">
    <source>
        <dbReference type="EMBL" id="QTC93064.1"/>
    </source>
</evidence>
<keyword evidence="2" id="KW-0732">Signal</keyword>
<dbReference type="AlphaFoldDB" id="A0A975C5Z7"/>
<dbReference type="Proteomes" id="UP000663918">
    <property type="component" value="Chromosome"/>
</dbReference>
<evidence type="ECO:0000256" key="2">
    <source>
        <dbReference type="SAM" id="SignalP"/>
    </source>
</evidence>
<feature type="region of interest" description="Disordered" evidence="1">
    <location>
        <begin position="35"/>
        <end position="56"/>
    </location>
</feature>
<sequence>MKAPSSRTAPAFAAFSLIALLAACGPAPEKASEHAVPAATASAPTPAPTPPAATPGAPTKVIGLEGLGDLKLGQPVPAGGTWAERGAQTSDACRTVTSPDYPGVYAIVTEGKVQRITVGQRSDVKLVEGVGVGSPEKDVKSWFGGFREEPHKYQDAPAKYLTAPNAASGDPAVRFEIGSDGKVSLTHVGMMPVLGYVEGCS</sequence>
<dbReference type="PROSITE" id="PS51257">
    <property type="entry name" value="PROKAR_LIPOPROTEIN"/>
    <property type="match status" value="1"/>
</dbReference>
<accession>A0A975C5Z7</accession>